<dbReference type="PANTHER" id="PTHR43630:SF2">
    <property type="entry name" value="GLYCOSYLTRANSFERASE"/>
    <property type="match status" value="1"/>
</dbReference>
<dbReference type="GO" id="GO:0016740">
    <property type="term" value="F:transferase activity"/>
    <property type="evidence" value="ECO:0007669"/>
    <property type="project" value="UniProtKB-KW"/>
</dbReference>
<dbReference type="Pfam" id="PF00535">
    <property type="entry name" value="Glycos_transf_2"/>
    <property type="match status" value="1"/>
</dbReference>
<dbReference type="EMBL" id="DTHO01000010">
    <property type="protein sequence ID" value="HGG99032.1"/>
    <property type="molecule type" value="Genomic_DNA"/>
</dbReference>
<evidence type="ECO:0000256" key="1">
    <source>
        <dbReference type="ARBA" id="ARBA00038494"/>
    </source>
</evidence>
<name>A0A7C4AIP0_9BACT</name>
<proteinExistence type="inferred from homology"/>
<feature type="transmembrane region" description="Helical" evidence="2">
    <location>
        <begin position="224"/>
        <end position="242"/>
    </location>
</feature>
<keyword evidence="4" id="KW-0808">Transferase</keyword>
<dbReference type="InterPro" id="IPR001173">
    <property type="entry name" value="Glyco_trans_2-like"/>
</dbReference>
<evidence type="ECO:0000256" key="2">
    <source>
        <dbReference type="SAM" id="Phobius"/>
    </source>
</evidence>
<keyword evidence="2" id="KW-0472">Membrane</keyword>
<gene>
    <name evidence="4" type="ORF">ENV75_01045</name>
</gene>
<keyword evidence="2" id="KW-1133">Transmembrane helix</keyword>
<reference evidence="4" key="1">
    <citation type="journal article" date="2020" name="mSystems">
        <title>Genome- and Community-Level Interaction Insights into Carbon Utilization and Element Cycling Functions of Hydrothermarchaeota in Hydrothermal Sediment.</title>
        <authorList>
            <person name="Zhou Z."/>
            <person name="Liu Y."/>
            <person name="Xu W."/>
            <person name="Pan J."/>
            <person name="Luo Z.H."/>
            <person name="Li M."/>
        </authorList>
    </citation>
    <scope>NUCLEOTIDE SEQUENCE [LARGE SCALE GENOMIC DNA]</scope>
    <source>
        <strain evidence="4">SpSt-788</strain>
    </source>
</reference>
<dbReference type="CDD" id="cd02511">
    <property type="entry name" value="Beta4Glucosyltransferase"/>
    <property type="match status" value="1"/>
</dbReference>
<comment type="similarity">
    <text evidence="1">Belongs to the glycosyltransferase 2 family. WaaE/KdtX subfamily.</text>
</comment>
<evidence type="ECO:0000313" key="4">
    <source>
        <dbReference type="EMBL" id="HGG99032.1"/>
    </source>
</evidence>
<protein>
    <submittedName>
        <fullName evidence="4">Glycosyltransferase family 2 protein</fullName>
    </submittedName>
</protein>
<organism evidence="4">
    <name type="scientific">Thermodesulfovibrio aggregans</name>
    <dbReference type="NCBI Taxonomy" id="86166"/>
    <lineage>
        <taxon>Bacteria</taxon>
        <taxon>Pseudomonadati</taxon>
        <taxon>Nitrospirota</taxon>
        <taxon>Thermodesulfovibrionia</taxon>
        <taxon>Thermodesulfovibrionales</taxon>
        <taxon>Thermodesulfovibrionaceae</taxon>
        <taxon>Thermodesulfovibrio</taxon>
    </lineage>
</organism>
<dbReference type="Gene3D" id="3.90.550.10">
    <property type="entry name" value="Spore Coat Polysaccharide Biosynthesis Protein SpsA, Chain A"/>
    <property type="match status" value="1"/>
</dbReference>
<dbReference type="AlphaFoldDB" id="A0A7C4AIP0"/>
<comment type="caution">
    <text evidence="4">The sequence shown here is derived from an EMBL/GenBank/DDBJ whole genome shotgun (WGS) entry which is preliminary data.</text>
</comment>
<dbReference type="InterPro" id="IPR029044">
    <property type="entry name" value="Nucleotide-diphossugar_trans"/>
</dbReference>
<dbReference type="PANTHER" id="PTHR43630">
    <property type="entry name" value="POLY-BETA-1,6-N-ACETYL-D-GLUCOSAMINE SYNTHASE"/>
    <property type="match status" value="1"/>
</dbReference>
<sequence length="250" mass="29880">MKIPVSVAIITKNEEKNIKDTLESVKDFEEIVIVDSFSTDRTTEICKEYTEMIYQHEWKGFAFQKQFAIDRTTLPWVLILDADEMVTESLKKEIIKKIDSEDFDGYFIPRKNFFLDKWIRHGGWWPDYTLRLFRKDLGRMEQRSVHEKIVVNGKVGYLKESLLHYTYRSLDEFIKKMQNYSSLSAAEIIKKNPSKGKIFLKIFFAPPFTFFKMFFLRFGFLDGLRGFMLAVLYSFYSFLKYAKAWEKLWK</sequence>
<accession>A0A7C4AIP0</accession>
<keyword evidence="2" id="KW-0812">Transmembrane</keyword>
<feature type="domain" description="Glycosyltransferase 2-like" evidence="3">
    <location>
        <begin position="6"/>
        <end position="146"/>
    </location>
</feature>
<dbReference type="SUPFAM" id="SSF53448">
    <property type="entry name" value="Nucleotide-diphospho-sugar transferases"/>
    <property type="match status" value="1"/>
</dbReference>
<evidence type="ECO:0000259" key="3">
    <source>
        <dbReference type="Pfam" id="PF00535"/>
    </source>
</evidence>